<evidence type="ECO:0000259" key="4">
    <source>
        <dbReference type="Pfam" id="PF06722"/>
    </source>
</evidence>
<evidence type="ECO:0000256" key="1">
    <source>
        <dbReference type="ARBA" id="ARBA00022679"/>
    </source>
</evidence>
<dbReference type="InterPro" id="IPR010610">
    <property type="entry name" value="EryCIII-like_C"/>
</dbReference>
<feature type="region of interest" description="Disordered" evidence="2">
    <location>
        <begin position="644"/>
        <end position="690"/>
    </location>
</feature>
<evidence type="ECO:0000256" key="2">
    <source>
        <dbReference type="SAM" id="MobiDB-lite"/>
    </source>
</evidence>
<dbReference type="GO" id="GO:0016906">
    <property type="term" value="F:sterol 3-beta-glucosyltransferase activity"/>
    <property type="evidence" value="ECO:0007669"/>
    <property type="project" value="UniProtKB-ARBA"/>
</dbReference>
<gene>
    <name evidence="5" type="ORF">B0T15DRAFT_567933</name>
</gene>
<dbReference type="GO" id="GO:0005975">
    <property type="term" value="P:carbohydrate metabolic process"/>
    <property type="evidence" value="ECO:0007669"/>
    <property type="project" value="InterPro"/>
</dbReference>
<keyword evidence="1" id="KW-0808">Transferase</keyword>
<feature type="compositionally biased region" description="Polar residues" evidence="2">
    <location>
        <begin position="850"/>
        <end position="859"/>
    </location>
</feature>
<feature type="domain" description="Erythromycin biosynthesis protein CIII-like C-terminal" evidence="4">
    <location>
        <begin position="441"/>
        <end position="539"/>
    </location>
</feature>
<comment type="caution">
    <text evidence="5">The sequence shown here is derived from an EMBL/GenBank/DDBJ whole genome shotgun (WGS) entry which is preliminary data.</text>
</comment>
<feature type="region of interest" description="Disordered" evidence="2">
    <location>
        <begin position="32"/>
        <end position="53"/>
    </location>
</feature>
<proteinExistence type="predicted"/>
<protein>
    <submittedName>
        <fullName evidence="5">Sterol glucosyltransferase</fullName>
    </submittedName>
</protein>
<dbReference type="SUPFAM" id="SSF53756">
    <property type="entry name" value="UDP-Glycosyltransferase/glycogen phosphorylase"/>
    <property type="match status" value="1"/>
</dbReference>
<dbReference type="GeneID" id="87889569"/>
<feature type="compositionally biased region" description="Basic and acidic residues" evidence="2">
    <location>
        <begin position="647"/>
        <end position="657"/>
    </location>
</feature>
<dbReference type="Pfam" id="PF03033">
    <property type="entry name" value="Glyco_transf_28"/>
    <property type="match status" value="1"/>
</dbReference>
<dbReference type="InterPro" id="IPR050426">
    <property type="entry name" value="Glycosyltransferase_28"/>
</dbReference>
<sequence length="869" mass="93855">MADKRRTIRYELPGESVQYELPAEPVEVPVAGMPSWAADDSSETRSEKGGDGVDLCQQDSYVYELMGSSVTVGGDGRVEIDCESKLARALSLMYRQKTGLEMEQTVEEPEPEYEPAPPPYEEATGHRPEHPRLNVVIQVVGSRGDVQPFVALGNEIQRLGFRVRLATHDVFENFVRDSGLEFYSVGGDPAALMAYMVKNPGLIPSFQSLHAGEIQQKRDMVEEMLEGFWASCFRPDTITGAPFVADAIIANPPAFAHVHCAEALGIPVHIMFTMPWTSTSAFPHPLANLNNSRGNQPMANYASYAIVEHLTWQGLGPIINKWRRSLGLENVAMFDGPLLTERLLIPHTYCWSPALVPKPADWGAHIDVCGFFFRNPPSYSPPEDLTCFLSAGPKPVYIGFGSIVLDDPQGAIQIILDAIKVAGVRAIISKGWSHLAGPVSEHVYWIGDCPHEWLFTHVAAVVHHGGAGTTACGLGNGVPTMIVPFFGDQPFWGEMVANSGAGPKPVPFRQLTAQKLADGIAYCLTSQAKSAAQYIGQQMKSEQGVRTAAQSWLRQLPIAQRLRCDLLPSQPAAWVYSKGKKPVKISKMAVEELLSRKAVNPKRLELYRTKPLSIQVTRWDPISGGASAVMATAVDMTDSITGMVTKPVDEYRHEQRRRERQRKKDHRSSSLTSPSQTSVSGSADDLGKPKQRSIAGTAALASVKSIGMIGPIAAKGMLVDFPLAITEGLKAVPQHLGTKTRHHGPVTDAKSGAAVAGQTFAWGFVDGLSDLVMEPIRGASNGGGAVGAVKGVGKGAVSLVAKSGAGMFGLFAYPTAGIAKSIRTAVHGRTRELVARAKHAEGQWILERTGPQQPTSKSGSYFGGWQCES</sequence>
<evidence type="ECO:0000313" key="6">
    <source>
        <dbReference type="Proteomes" id="UP001273166"/>
    </source>
</evidence>
<dbReference type="InterPro" id="IPR004276">
    <property type="entry name" value="GlycoTrans_28_N"/>
</dbReference>
<dbReference type="Gene3D" id="3.40.50.2000">
    <property type="entry name" value="Glycogen Phosphorylase B"/>
    <property type="match status" value="2"/>
</dbReference>
<dbReference type="InterPro" id="IPR002213">
    <property type="entry name" value="UDP_glucos_trans"/>
</dbReference>
<feature type="compositionally biased region" description="Low complexity" evidence="2">
    <location>
        <begin position="669"/>
        <end position="682"/>
    </location>
</feature>
<accession>A0AAJ0GQ51</accession>
<dbReference type="PANTHER" id="PTHR48050:SF27">
    <property type="entry name" value="GLUCOSYLTRANSFERASE, PUTATIVE (AFU_ORTHOLOGUE AFUA_7G04880)-RELATED"/>
    <property type="match status" value="1"/>
</dbReference>
<name>A0AAJ0GQ51_9PEZI</name>
<dbReference type="PANTHER" id="PTHR48050">
    <property type="entry name" value="STEROL 3-BETA-GLUCOSYLTRANSFERASE"/>
    <property type="match status" value="1"/>
</dbReference>
<reference evidence="5" key="2">
    <citation type="submission" date="2023-06" db="EMBL/GenBank/DDBJ databases">
        <authorList>
            <consortium name="Lawrence Berkeley National Laboratory"/>
            <person name="Mondo S.J."/>
            <person name="Hensen N."/>
            <person name="Bonometti L."/>
            <person name="Westerberg I."/>
            <person name="Brannstrom I.O."/>
            <person name="Guillou S."/>
            <person name="Cros-Aarteil S."/>
            <person name="Calhoun S."/>
            <person name="Haridas S."/>
            <person name="Kuo A."/>
            <person name="Pangilinan J."/>
            <person name="Riley R."/>
            <person name="Labutti K."/>
            <person name="Andreopoulos B."/>
            <person name="Lipzen A."/>
            <person name="Chen C."/>
            <person name="Yanf M."/>
            <person name="Daum C."/>
            <person name="Ng V."/>
            <person name="Clum A."/>
            <person name="Steindorff A."/>
            <person name="Ohm R."/>
            <person name="Martin F."/>
            <person name="Silar P."/>
            <person name="Natvig D."/>
            <person name="Lalanne C."/>
            <person name="Gautier V."/>
            <person name="Ament-Velasquez S.L."/>
            <person name="Kruys A."/>
            <person name="Hutchinson M.I."/>
            <person name="Powell A.J."/>
            <person name="Barry K."/>
            <person name="Miller A.N."/>
            <person name="Grigoriev I.V."/>
            <person name="Debuchy R."/>
            <person name="Gladieux P."/>
            <person name="Thoren M.H."/>
            <person name="Johannesson H."/>
        </authorList>
    </citation>
    <scope>NUCLEOTIDE SEQUENCE</scope>
    <source>
        <strain evidence="5">CBS 333.67</strain>
    </source>
</reference>
<dbReference type="Proteomes" id="UP001273166">
    <property type="component" value="Unassembled WGS sequence"/>
</dbReference>
<evidence type="ECO:0000259" key="3">
    <source>
        <dbReference type="Pfam" id="PF03033"/>
    </source>
</evidence>
<feature type="domain" description="Glycosyltransferase family 28 N-terminal" evidence="3">
    <location>
        <begin position="135"/>
        <end position="283"/>
    </location>
</feature>
<dbReference type="EMBL" id="JAUDZG010000005">
    <property type="protein sequence ID" value="KAK3303865.1"/>
    <property type="molecule type" value="Genomic_DNA"/>
</dbReference>
<keyword evidence="6" id="KW-1185">Reference proteome</keyword>
<feature type="compositionally biased region" description="Basic and acidic residues" evidence="2">
    <location>
        <begin position="42"/>
        <end position="51"/>
    </location>
</feature>
<reference evidence="5" key="1">
    <citation type="journal article" date="2023" name="Mol. Phylogenet. Evol.">
        <title>Genome-scale phylogeny and comparative genomics of the fungal order Sordariales.</title>
        <authorList>
            <person name="Hensen N."/>
            <person name="Bonometti L."/>
            <person name="Westerberg I."/>
            <person name="Brannstrom I.O."/>
            <person name="Guillou S."/>
            <person name="Cros-Aarteil S."/>
            <person name="Calhoun S."/>
            <person name="Haridas S."/>
            <person name="Kuo A."/>
            <person name="Mondo S."/>
            <person name="Pangilinan J."/>
            <person name="Riley R."/>
            <person name="LaButti K."/>
            <person name="Andreopoulos B."/>
            <person name="Lipzen A."/>
            <person name="Chen C."/>
            <person name="Yan M."/>
            <person name="Daum C."/>
            <person name="Ng V."/>
            <person name="Clum A."/>
            <person name="Steindorff A."/>
            <person name="Ohm R.A."/>
            <person name="Martin F."/>
            <person name="Silar P."/>
            <person name="Natvig D.O."/>
            <person name="Lalanne C."/>
            <person name="Gautier V."/>
            <person name="Ament-Velasquez S.L."/>
            <person name="Kruys A."/>
            <person name="Hutchinson M.I."/>
            <person name="Powell A.J."/>
            <person name="Barry K."/>
            <person name="Miller A.N."/>
            <person name="Grigoriev I.V."/>
            <person name="Debuchy R."/>
            <person name="Gladieux P."/>
            <person name="Hiltunen Thoren M."/>
            <person name="Johannesson H."/>
        </authorList>
    </citation>
    <scope>NUCLEOTIDE SEQUENCE</scope>
    <source>
        <strain evidence="5">CBS 333.67</strain>
    </source>
</reference>
<organism evidence="5 6">
    <name type="scientific">Chaetomium strumarium</name>
    <dbReference type="NCBI Taxonomy" id="1170767"/>
    <lineage>
        <taxon>Eukaryota</taxon>
        <taxon>Fungi</taxon>
        <taxon>Dikarya</taxon>
        <taxon>Ascomycota</taxon>
        <taxon>Pezizomycotina</taxon>
        <taxon>Sordariomycetes</taxon>
        <taxon>Sordariomycetidae</taxon>
        <taxon>Sordariales</taxon>
        <taxon>Chaetomiaceae</taxon>
        <taxon>Chaetomium</taxon>
    </lineage>
</organism>
<dbReference type="AlphaFoldDB" id="A0AAJ0GQ51"/>
<dbReference type="CDD" id="cd03784">
    <property type="entry name" value="GT1_Gtf-like"/>
    <property type="match status" value="1"/>
</dbReference>
<dbReference type="Pfam" id="PF06722">
    <property type="entry name" value="EryCIII-like_C"/>
    <property type="match status" value="1"/>
</dbReference>
<dbReference type="RefSeq" id="XP_062719645.1">
    <property type="nucleotide sequence ID" value="XM_062870740.1"/>
</dbReference>
<feature type="region of interest" description="Disordered" evidence="2">
    <location>
        <begin position="848"/>
        <end position="869"/>
    </location>
</feature>
<evidence type="ECO:0000313" key="5">
    <source>
        <dbReference type="EMBL" id="KAK3303865.1"/>
    </source>
</evidence>
<dbReference type="FunFam" id="3.40.50.2000:FF:000009">
    <property type="entry name" value="Sterol 3-beta-glucosyltransferase UGT80A2"/>
    <property type="match status" value="1"/>
</dbReference>
<dbReference type="FunFam" id="3.40.50.2000:FF:000100">
    <property type="entry name" value="Glycosyltransferase family 1 protein"/>
    <property type="match status" value="1"/>
</dbReference>
<feature type="region of interest" description="Disordered" evidence="2">
    <location>
        <begin position="108"/>
        <end position="127"/>
    </location>
</feature>